<reference evidence="1 2" key="1">
    <citation type="submission" date="2022-05" db="EMBL/GenBank/DDBJ databases">
        <authorList>
            <consortium name="Genoscope - CEA"/>
            <person name="William W."/>
        </authorList>
    </citation>
    <scope>NUCLEOTIDE SEQUENCE [LARGE SCALE GENOMIC DNA]</scope>
</reference>
<accession>A0ABN8N3Q5</accession>
<gene>
    <name evidence="1" type="ORF">PLOB_00045808</name>
</gene>
<sequence>MGSKIYDCQHGKDRNAALKRKQQQQHREVYNRPNDILIDHGCQTLLSPQDAVTFFNVKKKQIGRTDCGLLALVFATDLCLALDRHNQKYKQNEMRQHLIHCLESGKMTPFPRTDRRVQTHLSYNKIAIKIFCLSRLPNDK</sequence>
<protein>
    <recommendedName>
        <fullName evidence="3">Ubiquitin-like protease family profile domain-containing protein</fullName>
    </recommendedName>
</protein>
<dbReference type="Proteomes" id="UP001159405">
    <property type="component" value="Unassembled WGS sequence"/>
</dbReference>
<dbReference type="PANTHER" id="PTHR34718">
    <property type="entry name" value="PHD-TYPE DOMAIN-CONTAINING PROTEIN"/>
    <property type="match status" value="1"/>
</dbReference>
<dbReference type="PANTHER" id="PTHR34718:SF2">
    <property type="entry name" value="PHD-TYPE DOMAIN-CONTAINING PROTEIN"/>
    <property type="match status" value="1"/>
</dbReference>
<dbReference type="EMBL" id="CALNXK010000008">
    <property type="protein sequence ID" value="CAH3040629.1"/>
    <property type="molecule type" value="Genomic_DNA"/>
</dbReference>
<organism evidence="1 2">
    <name type="scientific">Porites lobata</name>
    <dbReference type="NCBI Taxonomy" id="104759"/>
    <lineage>
        <taxon>Eukaryota</taxon>
        <taxon>Metazoa</taxon>
        <taxon>Cnidaria</taxon>
        <taxon>Anthozoa</taxon>
        <taxon>Hexacorallia</taxon>
        <taxon>Scleractinia</taxon>
        <taxon>Fungiina</taxon>
        <taxon>Poritidae</taxon>
        <taxon>Porites</taxon>
    </lineage>
</organism>
<evidence type="ECO:0000313" key="1">
    <source>
        <dbReference type="EMBL" id="CAH3040629.1"/>
    </source>
</evidence>
<evidence type="ECO:0008006" key="3">
    <source>
        <dbReference type="Google" id="ProtNLM"/>
    </source>
</evidence>
<evidence type="ECO:0000313" key="2">
    <source>
        <dbReference type="Proteomes" id="UP001159405"/>
    </source>
</evidence>
<proteinExistence type="predicted"/>
<keyword evidence="2" id="KW-1185">Reference proteome</keyword>
<comment type="caution">
    <text evidence="1">The sequence shown here is derived from an EMBL/GenBank/DDBJ whole genome shotgun (WGS) entry which is preliminary data.</text>
</comment>
<name>A0ABN8N3Q5_9CNID</name>